<dbReference type="PROSITE" id="PS50297">
    <property type="entry name" value="ANK_REP_REGION"/>
    <property type="match status" value="1"/>
</dbReference>
<proteinExistence type="predicted"/>
<dbReference type="EMBL" id="CAMXCT030002012">
    <property type="protein sequence ID" value="CAL4782240.1"/>
    <property type="molecule type" value="Genomic_DNA"/>
</dbReference>
<organism evidence="3">
    <name type="scientific">Cladocopium goreaui</name>
    <dbReference type="NCBI Taxonomy" id="2562237"/>
    <lineage>
        <taxon>Eukaryota</taxon>
        <taxon>Sar</taxon>
        <taxon>Alveolata</taxon>
        <taxon>Dinophyceae</taxon>
        <taxon>Suessiales</taxon>
        <taxon>Symbiodiniaceae</taxon>
        <taxon>Cladocopium</taxon>
    </lineage>
</organism>
<keyword evidence="1" id="KW-0040">ANK repeat</keyword>
<keyword evidence="5" id="KW-1185">Reference proteome</keyword>
<evidence type="ECO:0000313" key="3">
    <source>
        <dbReference type="EMBL" id="CAI3994928.1"/>
    </source>
</evidence>
<accession>A0A9P1CQ47</accession>
<evidence type="ECO:0000313" key="5">
    <source>
        <dbReference type="Proteomes" id="UP001152797"/>
    </source>
</evidence>
<dbReference type="Proteomes" id="UP001152797">
    <property type="component" value="Unassembled WGS sequence"/>
</dbReference>
<reference evidence="3" key="1">
    <citation type="submission" date="2022-10" db="EMBL/GenBank/DDBJ databases">
        <authorList>
            <person name="Chen Y."/>
            <person name="Dougan E. K."/>
            <person name="Chan C."/>
            <person name="Rhodes N."/>
            <person name="Thang M."/>
        </authorList>
    </citation>
    <scope>NUCLEOTIDE SEQUENCE</scope>
</reference>
<evidence type="ECO:0000313" key="4">
    <source>
        <dbReference type="EMBL" id="CAL1148303.1"/>
    </source>
</evidence>
<feature type="region of interest" description="Disordered" evidence="2">
    <location>
        <begin position="1"/>
        <end position="20"/>
    </location>
</feature>
<comment type="caution">
    <text evidence="3">The sequence shown here is derived from an EMBL/GenBank/DDBJ whole genome shotgun (WGS) entry which is preliminary data.</text>
</comment>
<dbReference type="InterPro" id="IPR002110">
    <property type="entry name" value="Ankyrin_rpt"/>
</dbReference>
<protein>
    <submittedName>
        <fullName evidence="3">Uncharacterized protein</fullName>
    </submittedName>
</protein>
<gene>
    <name evidence="3" type="ORF">C1SCF055_LOCUS21539</name>
</gene>
<dbReference type="EMBL" id="CAMXCT020002012">
    <property type="protein sequence ID" value="CAL1148303.1"/>
    <property type="molecule type" value="Genomic_DNA"/>
</dbReference>
<name>A0A9P1CQ47_9DINO</name>
<dbReference type="EMBL" id="CAMXCT010002012">
    <property type="protein sequence ID" value="CAI3994928.1"/>
    <property type="molecule type" value="Genomic_DNA"/>
</dbReference>
<dbReference type="PROSITE" id="PS50088">
    <property type="entry name" value="ANK_REPEAT"/>
    <property type="match status" value="1"/>
</dbReference>
<evidence type="ECO:0000256" key="2">
    <source>
        <dbReference type="SAM" id="MobiDB-lite"/>
    </source>
</evidence>
<dbReference type="AlphaFoldDB" id="A0A9P1CQ47"/>
<feature type="repeat" description="ANK" evidence="1">
    <location>
        <begin position="150"/>
        <end position="173"/>
    </location>
</feature>
<reference evidence="4" key="2">
    <citation type="submission" date="2024-04" db="EMBL/GenBank/DDBJ databases">
        <authorList>
            <person name="Chen Y."/>
            <person name="Shah S."/>
            <person name="Dougan E. K."/>
            <person name="Thang M."/>
            <person name="Chan C."/>
        </authorList>
    </citation>
    <scope>NUCLEOTIDE SEQUENCE [LARGE SCALE GENOMIC DNA]</scope>
</reference>
<dbReference type="OrthoDB" id="431123at2759"/>
<sequence length="173" mass="19102">MRRRYKGGLEADAENQRTERQKEVSLLQQVLQFGFSGDARRSAQDGQSPPPLASHVAAFLGAYGCVRLARCAMGWQRFVPTGLRGEDLQRWALEHWPIRPVLEAPPQDITILPLMALWAPVSASELPAMLDTVFASFAREPEALGKADARGQLPLHVAARRGNAALLQLLLVR</sequence>
<evidence type="ECO:0000256" key="1">
    <source>
        <dbReference type="PROSITE-ProRule" id="PRU00023"/>
    </source>
</evidence>